<reference evidence="2 3" key="1">
    <citation type="submission" date="2024-09" db="EMBL/GenBank/DDBJ databases">
        <authorList>
            <person name="Sun Q."/>
            <person name="Mori K."/>
        </authorList>
    </citation>
    <scope>NUCLEOTIDE SEQUENCE [LARGE SCALE GENOMIC DNA]</scope>
    <source>
        <strain evidence="2 3">CCM 7468</strain>
    </source>
</reference>
<gene>
    <name evidence="2" type="ORF">ACFFIC_30055</name>
</gene>
<dbReference type="Gene3D" id="3.90.350.10">
    <property type="entry name" value="Transposase Inhibitor Protein From Tn5, Chain A, domain 1"/>
    <property type="match status" value="1"/>
</dbReference>
<evidence type="ECO:0000259" key="1">
    <source>
        <dbReference type="Pfam" id="PF13546"/>
    </source>
</evidence>
<comment type="caution">
    <text evidence="2">The sequence shown here is derived from an EMBL/GenBank/DDBJ whole genome shotgun (WGS) entry which is preliminary data.</text>
</comment>
<organism evidence="2 3">
    <name type="scientific">Muricoccus vinaceus</name>
    <dbReference type="NCBI Taxonomy" id="424704"/>
    <lineage>
        <taxon>Bacteria</taxon>
        <taxon>Pseudomonadati</taxon>
        <taxon>Pseudomonadota</taxon>
        <taxon>Alphaproteobacteria</taxon>
        <taxon>Acetobacterales</taxon>
        <taxon>Roseomonadaceae</taxon>
        <taxon>Muricoccus</taxon>
    </lineage>
</organism>
<dbReference type="RefSeq" id="WP_377057294.1">
    <property type="nucleotide sequence ID" value="NZ_JBHLVZ010000152.1"/>
</dbReference>
<evidence type="ECO:0000313" key="3">
    <source>
        <dbReference type="Proteomes" id="UP001589789"/>
    </source>
</evidence>
<feature type="domain" description="Transposase IS701-like DDE" evidence="1">
    <location>
        <begin position="17"/>
        <end position="268"/>
    </location>
</feature>
<dbReference type="EMBL" id="JBHLVZ010000152">
    <property type="protein sequence ID" value="MFC0389746.1"/>
    <property type="molecule type" value="Genomic_DNA"/>
</dbReference>
<name>A0ABV6J1K1_9PROT</name>
<feature type="non-terminal residue" evidence="2">
    <location>
        <position position="436"/>
    </location>
</feature>
<dbReference type="SUPFAM" id="SSF53098">
    <property type="entry name" value="Ribonuclease H-like"/>
    <property type="match status" value="1"/>
</dbReference>
<proteinExistence type="predicted"/>
<dbReference type="InterPro" id="IPR038721">
    <property type="entry name" value="IS701-like_DDE_dom"/>
</dbReference>
<dbReference type="Pfam" id="PF13546">
    <property type="entry name" value="DDE_5"/>
    <property type="match status" value="1"/>
</dbReference>
<dbReference type="InterPro" id="IPR012337">
    <property type="entry name" value="RNaseH-like_sf"/>
</dbReference>
<accession>A0ABV6J1K1</accession>
<sequence length="436" mass="49120">MLRLPTRFAAVILSFAPLFFQRSWRHAEVLLIGAILAPGKRTVTSLLRVAGLARERRFVNYHRVLSRAAWSSRAASRLLLGHLIQVFAPSGPVVLGIDDTIERRRGKRIAAKGIYRDPVRSSHGHFVKASGLRWISLMLLAPVPWAGRVWALPFLTALAPSERYCRVRGLQHKKLTDWARQLVVQARRWLPQREIVVVGDSGFAALELLAALAHHKVTSITRLRLDAALYDPAPPRLPGTNGRPRTKGARLPNLSKVLASPGAAWQRITVPGWYGEGERSVEICTATAVWRHGGMPIVPIRWVLIRDPQQRFTPQALLCTDLHRAPEQILGWFVQRWQLEVTFQETRAHLGVETQRQWSDLAIARTTPCLLALFSLVTLLAARLRPAEREAAASSAWYRKPRPTFSDTLAAVRRHIWREQGLLTSRRSAHSAKPRP</sequence>
<evidence type="ECO:0000313" key="2">
    <source>
        <dbReference type="EMBL" id="MFC0389746.1"/>
    </source>
</evidence>
<keyword evidence="3" id="KW-1185">Reference proteome</keyword>
<protein>
    <submittedName>
        <fullName evidence="2">Transposase</fullName>
    </submittedName>
</protein>
<dbReference type="Proteomes" id="UP001589789">
    <property type="component" value="Unassembled WGS sequence"/>
</dbReference>